<comment type="caution">
    <text evidence="1">The sequence shown here is derived from an EMBL/GenBank/DDBJ whole genome shotgun (WGS) entry which is preliminary data.</text>
</comment>
<protein>
    <submittedName>
        <fullName evidence="1">Uncharacterized protein</fullName>
    </submittedName>
</protein>
<dbReference type="EMBL" id="JBHUCP010000018">
    <property type="protein sequence ID" value="MFD1532323.1"/>
    <property type="molecule type" value="Genomic_DNA"/>
</dbReference>
<name>A0ABW4FNZ2_9PSEU</name>
<evidence type="ECO:0000313" key="1">
    <source>
        <dbReference type="EMBL" id="MFD1532323.1"/>
    </source>
</evidence>
<evidence type="ECO:0000313" key="2">
    <source>
        <dbReference type="Proteomes" id="UP001597145"/>
    </source>
</evidence>
<dbReference type="Proteomes" id="UP001597145">
    <property type="component" value="Unassembled WGS sequence"/>
</dbReference>
<sequence length="58" mass="6453">MTHYPLVPVPCNHCRGVRQQGLVTHQPNCPLDPASVLFFAHPDLMELDAQLTALYPEA</sequence>
<reference evidence="2" key="1">
    <citation type="journal article" date="2019" name="Int. J. Syst. Evol. Microbiol.">
        <title>The Global Catalogue of Microorganisms (GCM) 10K type strain sequencing project: providing services to taxonomists for standard genome sequencing and annotation.</title>
        <authorList>
            <consortium name="The Broad Institute Genomics Platform"/>
            <consortium name="The Broad Institute Genome Sequencing Center for Infectious Disease"/>
            <person name="Wu L."/>
            <person name="Ma J."/>
        </authorList>
    </citation>
    <scope>NUCLEOTIDE SEQUENCE [LARGE SCALE GENOMIC DNA]</scope>
    <source>
        <strain evidence="2">JCM 12165</strain>
    </source>
</reference>
<proteinExistence type="predicted"/>
<accession>A0ABW4FNZ2</accession>
<dbReference type="RefSeq" id="WP_343986805.1">
    <property type="nucleotide sequence ID" value="NZ_BAAAJG010000027.1"/>
</dbReference>
<organism evidence="1 2">
    <name type="scientific">Pseudonocardia aurantiaca</name>
    <dbReference type="NCBI Taxonomy" id="75290"/>
    <lineage>
        <taxon>Bacteria</taxon>
        <taxon>Bacillati</taxon>
        <taxon>Actinomycetota</taxon>
        <taxon>Actinomycetes</taxon>
        <taxon>Pseudonocardiales</taxon>
        <taxon>Pseudonocardiaceae</taxon>
        <taxon>Pseudonocardia</taxon>
    </lineage>
</organism>
<gene>
    <name evidence="1" type="ORF">ACFSCY_23115</name>
</gene>
<keyword evidence="2" id="KW-1185">Reference proteome</keyword>